<organism evidence="2 3">
    <name type="scientific">Mycena metata</name>
    <dbReference type="NCBI Taxonomy" id="1033252"/>
    <lineage>
        <taxon>Eukaryota</taxon>
        <taxon>Fungi</taxon>
        <taxon>Dikarya</taxon>
        <taxon>Basidiomycota</taxon>
        <taxon>Agaricomycotina</taxon>
        <taxon>Agaricomycetes</taxon>
        <taxon>Agaricomycetidae</taxon>
        <taxon>Agaricales</taxon>
        <taxon>Marasmiineae</taxon>
        <taxon>Mycenaceae</taxon>
        <taxon>Mycena</taxon>
    </lineage>
</organism>
<dbReference type="SUPFAM" id="SSF81383">
    <property type="entry name" value="F-box domain"/>
    <property type="match status" value="1"/>
</dbReference>
<name>A0AAD7JCE3_9AGAR</name>
<accession>A0AAD7JCE3</accession>
<dbReference type="Proteomes" id="UP001215598">
    <property type="component" value="Unassembled WGS sequence"/>
</dbReference>
<dbReference type="PROSITE" id="PS50181">
    <property type="entry name" value="FBOX"/>
    <property type="match status" value="1"/>
</dbReference>
<dbReference type="EMBL" id="JARKIB010000034">
    <property type="protein sequence ID" value="KAJ7761681.1"/>
    <property type="molecule type" value="Genomic_DNA"/>
</dbReference>
<protein>
    <recommendedName>
        <fullName evidence="1">F-box domain-containing protein</fullName>
    </recommendedName>
</protein>
<evidence type="ECO:0000313" key="3">
    <source>
        <dbReference type="Proteomes" id="UP001215598"/>
    </source>
</evidence>
<evidence type="ECO:0000313" key="2">
    <source>
        <dbReference type="EMBL" id="KAJ7761681.1"/>
    </source>
</evidence>
<sequence length="452" mass="49827">MSAVGVRLASAAAYLAVRCDVNNTPRDHTEFSQPVTRHPEMRAEFTQLPIELLDAIVSETNPHDLLALCQTTHKLYNVCLRRIYQRVSLHTPVCAVQLFKTLISNQPAAAYVKSLVIDSDFSATSLLSKAFMRLMQKAMLNLNFLQSLDCPDSPDLFSVLAPIHFPCLKDCLVPLCADVVAFLSRHTTLEQVDVWESAAPVPPAVASISLPALRKIQGTANVVSALVQGSLVNVITIIWPAGDDCLNTLAAIDRAKAPLREVQNLVRRWDPALLLAFAGHLRHLRDSHLGFCGLTHLGFFNLSVVASADGVIEAFYEILGTVIVNLPHLLDLTCIWDTTEVRPTRAAFSLEFGFVRAWGALCTTLRFCTLVSNTMWVRELCGLPWFAREMNGDRIGSRLRSLWQTEIVVGAPTEFPVHANMLEEALGKEEWQALIRAGPGAISSELDLLLSL</sequence>
<keyword evidence="3" id="KW-1185">Reference proteome</keyword>
<gene>
    <name evidence="2" type="ORF">B0H16DRAFT_1530284</name>
</gene>
<proteinExistence type="predicted"/>
<comment type="caution">
    <text evidence="2">The sequence shown here is derived from an EMBL/GenBank/DDBJ whole genome shotgun (WGS) entry which is preliminary data.</text>
</comment>
<dbReference type="InterPro" id="IPR001810">
    <property type="entry name" value="F-box_dom"/>
</dbReference>
<evidence type="ECO:0000259" key="1">
    <source>
        <dbReference type="PROSITE" id="PS50181"/>
    </source>
</evidence>
<dbReference type="AlphaFoldDB" id="A0AAD7JCE3"/>
<dbReference type="InterPro" id="IPR036047">
    <property type="entry name" value="F-box-like_dom_sf"/>
</dbReference>
<reference evidence="2" key="1">
    <citation type="submission" date="2023-03" db="EMBL/GenBank/DDBJ databases">
        <title>Massive genome expansion in bonnet fungi (Mycena s.s.) driven by repeated elements and novel gene families across ecological guilds.</title>
        <authorList>
            <consortium name="Lawrence Berkeley National Laboratory"/>
            <person name="Harder C.B."/>
            <person name="Miyauchi S."/>
            <person name="Viragh M."/>
            <person name="Kuo A."/>
            <person name="Thoen E."/>
            <person name="Andreopoulos B."/>
            <person name="Lu D."/>
            <person name="Skrede I."/>
            <person name="Drula E."/>
            <person name="Henrissat B."/>
            <person name="Morin E."/>
            <person name="Kohler A."/>
            <person name="Barry K."/>
            <person name="LaButti K."/>
            <person name="Morin E."/>
            <person name="Salamov A."/>
            <person name="Lipzen A."/>
            <person name="Mereny Z."/>
            <person name="Hegedus B."/>
            <person name="Baldrian P."/>
            <person name="Stursova M."/>
            <person name="Weitz H."/>
            <person name="Taylor A."/>
            <person name="Grigoriev I.V."/>
            <person name="Nagy L.G."/>
            <person name="Martin F."/>
            <person name="Kauserud H."/>
        </authorList>
    </citation>
    <scope>NUCLEOTIDE SEQUENCE</scope>
    <source>
        <strain evidence="2">CBHHK182m</strain>
    </source>
</reference>
<feature type="domain" description="F-box" evidence="1">
    <location>
        <begin position="42"/>
        <end position="87"/>
    </location>
</feature>